<comment type="caution">
    <text evidence="2">The sequence shown here is derived from an EMBL/GenBank/DDBJ whole genome shotgun (WGS) entry which is preliminary data.</text>
</comment>
<protein>
    <recommendedName>
        <fullName evidence="1">DUF7136 domain-containing protein</fullName>
    </recommendedName>
</protein>
<dbReference type="Proteomes" id="UP000078240">
    <property type="component" value="Unassembled WGS sequence"/>
</dbReference>
<accession>A0A179HBE5</accession>
<sequence length="570" mass="61571">MQTSLNDASSLGRSFAFVTLRKIASASMFTSAQHCAAFDIAAGNVELPTALCPRGGFVGALGQIETDPTRAVSQAQPILKDSSVISTEASRPVSCLGKRSRHVCAMWTRLVVELGRQTAQREWLTLVDIRVESPKPDTHIGRATTAAIGFASPILTPVRSAWQTSLLGSARLSRPDMRHLEIAAKDPLGLAREIDVALGLRRRIMSNFLARCVLHLQPSLSRSFHLANSATLWSTFSPASTITAICIPGAHQLALSVDNLDLSPHPHCSVGSRLDLDHLNIEPYWPCPSHGDYAMFGFKARLLGLGLVAMLASADATGSAEVDVVFPRNDTFEPMPLLPVVFAVQNPAAIEQLYPTLDYMVAPLDAPNEGSFERLRIRYLPPNETTAFLYKGIPSQFNTERVWKFSWQLRWVNCSTSENGTAYDDDDTLNDFHGFHRRTYWPLQSFIFTTRKGGLQPNLTTITTGDNCGKTQALGFDVKEYLPVPAKLSGDGVTSCALLASPAPTPSPCKASIESEAASGISSSLTSTECRSATPAVSCPPKDDGAAALGAGSLVAWLAACSAWVMYNLY</sequence>
<dbReference type="AlphaFoldDB" id="A0A179HBE5"/>
<reference evidence="2 3" key="1">
    <citation type="submission" date="2016-01" db="EMBL/GenBank/DDBJ databases">
        <title>Biosynthesis of antibiotic leucinostatins and their inhibition on Phytophthora in bio-control Purpureocillium lilacinum.</title>
        <authorList>
            <person name="Wang G."/>
            <person name="Liu Z."/>
            <person name="Lin R."/>
            <person name="Li E."/>
            <person name="Mao Z."/>
            <person name="Ling J."/>
            <person name="Yin W."/>
            <person name="Xie B."/>
        </authorList>
    </citation>
    <scope>NUCLEOTIDE SEQUENCE [LARGE SCALE GENOMIC DNA]</scope>
    <source>
        <strain evidence="2">PLBJ-1</strain>
    </source>
</reference>
<dbReference type="EMBL" id="LSBH01000001">
    <property type="protein sequence ID" value="OAQ87646.1"/>
    <property type="molecule type" value="Genomic_DNA"/>
</dbReference>
<evidence type="ECO:0000259" key="1">
    <source>
        <dbReference type="Pfam" id="PF23584"/>
    </source>
</evidence>
<gene>
    <name evidence="2" type="ORF">VFPBJ_01686</name>
</gene>
<dbReference type="InterPro" id="IPR055560">
    <property type="entry name" value="DUF7136"/>
</dbReference>
<name>A0A179HBE5_PURLI</name>
<evidence type="ECO:0000313" key="2">
    <source>
        <dbReference type="EMBL" id="OAQ87646.1"/>
    </source>
</evidence>
<dbReference type="Pfam" id="PF23584">
    <property type="entry name" value="DUF7136"/>
    <property type="match status" value="1"/>
</dbReference>
<organism evidence="2 3">
    <name type="scientific">Purpureocillium lilacinum</name>
    <name type="common">Paecilomyces lilacinus</name>
    <dbReference type="NCBI Taxonomy" id="33203"/>
    <lineage>
        <taxon>Eukaryota</taxon>
        <taxon>Fungi</taxon>
        <taxon>Dikarya</taxon>
        <taxon>Ascomycota</taxon>
        <taxon>Pezizomycotina</taxon>
        <taxon>Sordariomycetes</taxon>
        <taxon>Hypocreomycetidae</taxon>
        <taxon>Hypocreales</taxon>
        <taxon>Ophiocordycipitaceae</taxon>
        <taxon>Purpureocillium</taxon>
    </lineage>
</organism>
<feature type="domain" description="DUF7136" evidence="1">
    <location>
        <begin position="316"/>
        <end position="539"/>
    </location>
</feature>
<evidence type="ECO:0000313" key="3">
    <source>
        <dbReference type="Proteomes" id="UP000078240"/>
    </source>
</evidence>
<proteinExistence type="predicted"/>